<reference evidence="3 4" key="1">
    <citation type="submission" date="2017-03" db="EMBL/GenBank/DDBJ databases">
        <title>Complete genome sequence of Blastomonas fulva degrading microcsystin LR.</title>
        <authorList>
            <person name="Lee H.-g."/>
            <person name="Jin L."/>
            <person name="oh H.-M."/>
        </authorList>
    </citation>
    <scope>NUCLEOTIDE SEQUENCE [LARGE SCALE GENOMIC DNA]</scope>
    <source>
        <strain evidence="3 4">T2</strain>
    </source>
</reference>
<dbReference type="RefSeq" id="WP_117352364.1">
    <property type="nucleotide sequence ID" value="NZ_CP020083.1"/>
</dbReference>
<evidence type="ECO:0000313" key="4">
    <source>
        <dbReference type="Proteomes" id="UP000258016"/>
    </source>
</evidence>
<dbReference type="InterPro" id="IPR029030">
    <property type="entry name" value="Caspase-like_dom_sf"/>
</dbReference>
<keyword evidence="1" id="KW-0732">Signal</keyword>
<dbReference type="InterPro" id="IPR018247">
    <property type="entry name" value="EF_Hand_1_Ca_BS"/>
</dbReference>
<dbReference type="Pfam" id="PF00656">
    <property type="entry name" value="Peptidase_C14"/>
    <property type="match status" value="1"/>
</dbReference>
<evidence type="ECO:0000313" key="3">
    <source>
        <dbReference type="EMBL" id="ASR51848.1"/>
    </source>
</evidence>
<keyword evidence="4" id="KW-1185">Reference proteome</keyword>
<dbReference type="Gene3D" id="3.40.50.1460">
    <property type="match status" value="1"/>
</dbReference>
<accession>A0ABN5B6H5</accession>
<dbReference type="InterPro" id="IPR050452">
    <property type="entry name" value="Metacaspase"/>
</dbReference>
<organism evidence="3 4">
    <name type="scientific">Blastomonas fulva</name>
    <dbReference type="NCBI Taxonomy" id="1550728"/>
    <lineage>
        <taxon>Bacteria</taxon>
        <taxon>Pseudomonadati</taxon>
        <taxon>Pseudomonadota</taxon>
        <taxon>Alphaproteobacteria</taxon>
        <taxon>Sphingomonadales</taxon>
        <taxon>Sphingomonadaceae</taxon>
        <taxon>Blastomonas</taxon>
    </lineage>
</organism>
<dbReference type="GeneID" id="303486009"/>
<feature type="signal peptide" evidence="1">
    <location>
        <begin position="1"/>
        <end position="25"/>
    </location>
</feature>
<dbReference type="InterPro" id="IPR011600">
    <property type="entry name" value="Pept_C14_caspase"/>
</dbReference>
<feature type="chain" id="PRO_5046964614" description="Peptidase C14 caspase domain-containing protein" evidence="1">
    <location>
        <begin position="26"/>
        <end position="557"/>
    </location>
</feature>
<sequence>MRAALRLCSLVLALVAGVGSLPAHAETRAILVGVSRYQSASIPDLAGPANDVSAMERLARSLGASDIVTLADGAVTRSSVETAIHDMGQRSRSGDWVLFYFSGHGAQARAQNPDETDGAYDQFVPLPGFDPVGQDPESFIVDKDFYAWMKRYLPQDVAILMVVDSCHSGTMHRAIDLRTFAFTPRIAFRPGEARAIELVARPGPRLGALGADATPGVVPGEIAVPRREDLPNLVYIGASRDDQLALEAALPQEGAPQRGVLTYALEQALSLPGSNDQSPVADLDGDGLVTVVEIGSYLNSQVRMLTAQRQESTLFFPAGWAERPVFAAVPVPRLSFDLPAPYVMIAGQGDDLATAPQDAAWQLAASSNDADFLWLLGSREVLRSSGDVVASGIASQAAFAGVMDKWQAILTLRPLVSELAMRLTVNPLGSDALYGEGAPIAVALARTRRSGGPRYATVFNLASDGTVQLLYPLAPDGGGQLDDALQQSLLETVVVPPFGVDHLVALATPEVPEALRAALRNADGQRAAGGLAALIRAELKKGRGKASLSIAELYTGN</sequence>
<proteinExistence type="predicted"/>
<dbReference type="PROSITE" id="PS00018">
    <property type="entry name" value="EF_HAND_1"/>
    <property type="match status" value="1"/>
</dbReference>
<evidence type="ECO:0000259" key="2">
    <source>
        <dbReference type="Pfam" id="PF00656"/>
    </source>
</evidence>
<evidence type="ECO:0000256" key="1">
    <source>
        <dbReference type="SAM" id="SignalP"/>
    </source>
</evidence>
<dbReference type="PANTHER" id="PTHR48104:SF30">
    <property type="entry name" value="METACASPASE-1"/>
    <property type="match status" value="1"/>
</dbReference>
<dbReference type="SUPFAM" id="SSF52129">
    <property type="entry name" value="Caspase-like"/>
    <property type="match status" value="1"/>
</dbReference>
<dbReference type="EMBL" id="CP020083">
    <property type="protein sequence ID" value="ASR51848.1"/>
    <property type="molecule type" value="Genomic_DNA"/>
</dbReference>
<protein>
    <recommendedName>
        <fullName evidence="2">Peptidase C14 caspase domain-containing protein</fullName>
    </recommendedName>
</protein>
<gene>
    <name evidence="3" type="ORF">B5J99_10550</name>
</gene>
<feature type="domain" description="Peptidase C14 caspase" evidence="2">
    <location>
        <begin position="28"/>
        <end position="274"/>
    </location>
</feature>
<name>A0ABN5B6H5_9SPHN</name>
<dbReference type="PANTHER" id="PTHR48104">
    <property type="entry name" value="METACASPASE-4"/>
    <property type="match status" value="1"/>
</dbReference>
<dbReference type="Proteomes" id="UP000258016">
    <property type="component" value="Chromosome"/>
</dbReference>